<name>A0ABW3GB58_9NOCA</name>
<proteinExistence type="predicted"/>
<comment type="caution">
    <text evidence="2">The sequence shown here is derived from an EMBL/GenBank/DDBJ whole genome shotgun (WGS) entry which is preliminary data.</text>
</comment>
<evidence type="ECO:0000313" key="3">
    <source>
        <dbReference type="Proteomes" id="UP001597068"/>
    </source>
</evidence>
<dbReference type="Proteomes" id="UP001597068">
    <property type="component" value="Unassembled WGS sequence"/>
</dbReference>
<evidence type="ECO:0008006" key="4">
    <source>
        <dbReference type="Google" id="ProtNLM"/>
    </source>
</evidence>
<accession>A0ABW3GB58</accession>
<evidence type="ECO:0000256" key="1">
    <source>
        <dbReference type="SAM" id="MobiDB-lite"/>
    </source>
</evidence>
<reference evidence="3" key="1">
    <citation type="journal article" date="2019" name="Int. J. Syst. Evol. Microbiol.">
        <title>The Global Catalogue of Microorganisms (GCM) 10K type strain sequencing project: providing services to taxonomists for standard genome sequencing and annotation.</title>
        <authorList>
            <consortium name="The Broad Institute Genomics Platform"/>
            <consortium name="The Broad Institute Genome Sequencing Center for Infectious Disease"/>
            <person name="Wu L."/>
            <person name="Ma J."/>
        </authorList>
    </citation>
    <scope>NUCLEOTIDE SEQUENCE [LARGE SCALE GENOMIC DNA]</scope>
    <source>
        <strain evidence="3">CCUG 50873</strain>
    </source>
</reference>
<gene>
    <name evidence="2" type="ORF">ACFQ04_17450</name>
</gene>
<feature type="compositionally biased region" description="Low complexity" evidence="1">
    <location>
        <begin position="178"/>
        <end position="193"/>
    </location>
</feature>
<feature type="region of interest" description="Disordered" evidence="1">
    <location>
        <begin position="178"/>
        <end position="199"/>
    </location>
</feature>
<dbReference type="RefSeq" id="WP_253648922.1">
    <property type="nucleotide sequence ID" value="NZ_BAAAMO010000001.1"/>
</dbReference>
<evidence type="ECO:0000313" key="2">
    <source>
        <dbReference type="EMBL" id="MFD0927529.1"/>
    </source>
</evidence>
<dbReference type="EMBL" id="JBHTIL010000006">
    <property type="protein sequence ID" value="MFD0927529.1"/>
    <property type="molecule type" value="Genomic_DNA"/>
</dbReference>
<keyword evidence="3" id="KW-1185">Reference proteome</keyword>
<protein>
    <recommendedName>
        <fullName evidence="4">LppP/LprE lipoprotein</fullName>
    </recommendedName>
</protein>
<organism evidence="2 3">
    <name type="scientific">Williamsia deligens</name>
    <dbReference type="NCBI Taxonomy" id="321325"/>
    <lineage>
        <taxon>Bacteria</taxon>
        <taxon>Bacillati</taxon>
        <taxon>Actinomycetota</taxon>
        <taxon>Actinomycetes</taxon>
        <taxon>Mycobacteriales</taxon>
        <taxon>Nocardiaceae</taxon>
        <taxon>Williamsia</taxon>
    </lineage>
</organism>
<sequence length="199" mass="20850">MPVPVRDAWTLVKRANRRSRHLFAAATFVGVLGATGCSGQATDLSAESSGSVALTQTSAATWTCPETVDSPDWPTPTHTAPGKLVPDGPRYAVDCGYEIAPSGHHSERFGPSTTYTGTALATLVTTFATATKLNPGMSCPDLDNLPRHVMRYNFVYPDGGSAVVTLSGYCPPVLSNTTLTLQPTQSPSTQPPSADAGVR</sequence>